<reference evidence="13" key="1">
    <citation type="submission" date="2023-01" db="EMBL/GenBank/DDBJ databases">
        <title>Human gut microbiome strain richness.</title>
        <authorList>
            <person name="Chen-Liaw A."/>
        </authorList>
    </citation>
    <scope>NUCLEOTIDE SEQUENCE</scope>
    <source>
        <strain evidence="13">H9_m1001271B151109d0_201107</strain>
    </source>
</reference>
<dbReference type="InterPro" id="IPR023996">
    <property type="entry name" value="TonB-dep_OMP_SusC/RagA"/>
</dbReference>
<dbReference type="Pfam" id="PF07715">
    <property type="entry name" value="Plug"/>
    <property type="match status" value="1"/>
</dbReference>
<organism evidence="13 14">
    <name type="scientific">Phocaeicola vulgatus</name>
    <name type="common">Bacteroides vulgatus</name>
    <dbReference type="NCBI Taxonomy" id="821"/>
    <lineage>
        <taxon>Bacteria</taxon>
        <taxon>Pseudomonadati</taxon>
        <taxon>Bacteroidota</taxon>
        <taxon>Bacteroidia</taxon>
        <taxon>Bacteroidales</taxon>
        <taxon>Bacteroidaceae</taxon>
        <taxon>Phocaeicola</taxon>
    </lineage>
</organism>
<dbReference type="InterPro" id="IPR008969">
    <property type="entry name" value="CarboxyPept-like_regulatory"/>
</dbReference>
<accession>A0AAP3JVH9</accession>
<dbReference type="InterPro" id="IPR000531">
    <property type="entry name" value="Beta-barrel_TonB"/>
</dbReference>
<evidence type="ECO:0000259" key="12">
    <source>
        <dbReference type="Pfam" id="PF07715"/>
    </source>
</evidence>
<evidence type="ECO:0000256" key="4">
    <source>
        <dbReference type="ARBA" id="ARBA00022692"/>
    </source>
</evidence>
<dbReference type="PROSITE" id="PS52016">
    <property type="entry name" value="TONB_DEPENDENT_REC_3"/>
    <property type="match status" value="1"/>
</dbReference>
<evidence type="ECO:0000256" key="9">
    <source>
        <dbReference type="RuleBase" id="RU003357"/>
    </source>
</evidence>
<dbReference type="NCBIfam" id="TIGR04056">
    <property type="entry name" value="OMP_RagA_SusC"/>
    <property type="match status" value="1"/>
</dbReference>
<keyword evidence="3 8" id="KW-1134">Transmembrane beta strand</keyword>
<keyword evidence="10" id="KW-0732">Signal</keyword>
<dbReference type="Proteomes" id="UP001210999">
    <property type="component" value="Unassembled WGS sequence"/>
</dbReference>
<evidence type="ECO:0000256" key="3">
    <source>
        <dbReference type="ARBA" id="ARBA00022452"/>
    </source>
</evidence>
<dbReference type="NCBIfam" id="TIGR04057">
    <property type="entry name" value="SusC_RagA_signa"/>
    <property type="match status" value="1"/>
</dbReference>
<dbReference type="Pfam" id="PF13715">
    <property type="entry name" value="CarbopepD_reg_2"/>
    <property type="match status" value="1"/>
</dbReference>
<evidence type="ECO:0000256" key="7">
    <source>
        <dbReference type="ARBA" id="ARBA00023237"/>
    </source>
</evidence>
<dbReference type="SUPFAM" id="SSF56935">
    <property type="entry name" value="Porins"/>
    <property type="match status" value="1"/>
</dbReference>
<dbReference type="RefSeq" id="WP_230325735.1">
    <property type="nucleotide sequence ID" value="NZ_JADPDR010000002.1"/>
</dbReference>
<dbReference type="Gene3D" id="2.40.170.20">
    <property type="entry name" value="TonB-dependent receptor, beta-barrel domain"/>
    <property type="match status" value="1"/>
</dbReference>
<evidence type="ECO:0000313" key="13">
    <source>
        <dbReference type="EMBL" id="MDB0850092.1"/>
    </source>
</evidence>
<proteinExistence type="inferred from homology"/>
<evidence type="ECO:0000313" key="14">
    <source>
        <dbReference type="Proteomes" id="UP001210999"/>
    </source>
</evidence>
<dbReference type="AlphaFoldDB" id="A0AAP3JVH9"/>
<feature type="domain" description="TonB-dependent receptor plug" evidence="12">
    <location>
        <begin position="145"/>
        <end position="249"/>
    </location>
</feature>
<evidence type="ECO:0000256" key="5">
    <source>
        <dbReference type="ARBA" id="ARBA00023077"/>
    </source>
</evidence>
<keyword evidence="7 8" id="KW-0998">Cell outer membrane</keyword>
<dbReference type="Gene3D" id="2.170.130.10">
    <property type="entry name" value="TonB-dependent receptor, plug domain"/>
    <property type="match status" value="1"/>
</dbReference>
<comment type="similarity">
    <text evidence="8 9">Belongs to the TonB-dependent receptor family.</text>
</comment>
<dbReference type="Gene3D" id="2.60.40.1120">
    <property type="entry name" value="Carboxypeptidase-like, regulatory domain"/>
    <property type="match status" value="1"/>
</dbReference>
<evidence type="ECO:0000256" key="6">
    <source>
        <dbReference type="ARBA" id="ARBA00023136"/>
    </source>
</evidence>
<keyword evidence="6 8" id="KW-0472">Membrane</keyword>
<dbReference type="Pfam" id="PF00593">
    <property type="entry name" value="TonB_dep_Rec_b-barrel"/>
    <property type="match status" value="1"/>
</dbReference>
<evidence type="ECO:0000256" key="2">
    <source>
        <dbReference type="ARBA" id="ARBA00022448"/>
    </source>
</evidence>
<dbReference type="EMBL" id="JAQKEI010000001">
    <property type="protein sequence ID" value="MDB0850092.1"/>
    <property type="molecule type" value="Genomic_DNA"/>
</dbReference>
<dbReference type="InterPro" id="IPR037066">
    <property type="entry name" value="Plug_dom_sf"/>
</dbReference>
<dbReference type="FunFam" id="2.60.40.1120:FF:000003">
    <property type="entry name" value="Outer membrane protein Omp121"/>
    <property type="match status" value="1"/>
</dbReference>
<keyword evidence="4 8" id="KW-0812">Transmembrane</keyword>
<keyword evidence="2 8" id="KW-0813">Transport</keyword>
<sequence>MMKTHENRALFSRALLKATTCLFLTAGAGVSSVWATPETTESMRTEMVQQQTVTVSGVVKDRKGEPIIGANIMEKGTTNGTITDFDGKYTLKVKNAKSILVVSYIGYQTQEIPVGNGGKKDITMQDDSELMDEVVVIGYGTQRKGDVTSAISSVKSESFVKGAVTDAGQLIQGKVAGLNISLPSGDPTGNTQIMLRGISSLKGGTSPLVLVDGVPGSLNTVAPEDVESIDVLKDGSATAIYGTRGTNGVIIITTKQSRKEMAPTIDYNGYVSVSNILNRPDFMDADDLRQKWNEGYTFNGANLKDFEANTDWLGELTRTAVSHSHNLSLRGGSKNTNYTASINYTNRQGTFIKTDFEAINGRMDITHSMYDNKLTANVSTFVSQHTMPRSWNTYAYRQALIHNPTEPVKDENGDWFERDLYFYDNPVSYIRETIGEMKRKNIRFNGSLTFRPIESLTLKAMYARRSTTSTDGYYQTKKHVSTTKSGRNGYAYRYDSDFDNNLIELTANFQKAFGKHNVSVLIGYNYEDNTNSNLSMSNYDFPTDAYSYNKMEAGMALKRGEASMTSYKNSDKLIGLFTRVSYNFNDRYLLMASLRHEGSSKFGKDHKWGNFPGISLGWRINRENFMKNVNWMDNLKLRVGYGVTGINVADPYTSLSSLNYNGAFLYNGTWVKALETIRNNNADLRWEKKHEFNVGLDWDVLGGRLGGTVDYYIRRTKDALWDYEVPVPPYMYPTMLANASEMENKGLEILIRATPIQTEKFTWNTNVSYSTNSNKVVALSSEKFSMDQDYFYTGYTGEPIQTTTHIVQVGKPIGTFYGLKSVDITDDGLWLVENKKGEHVLAEETDATDWQVLGNGIPKHYLNWNNTFNFFNFDLSINMRGAFGFQILNYQRMYYENAKPEIQYNRLNSAFDKVYGKTQLKDDQRYVSYYVEDGDYWKIDNVTLGYTFKLSKQHIIKNLRIYASVLNLATITGYKGMDPEVPLSSNTYGLLDAGTDNRDKYPTNRTYTFGVNLTF</sequence>
<feature type="chain" id="PRO_5042980560" evidence="10">
    <location>
        <begin position="36"/>
        <end position="1015"/>
    </location>
</feature>
<dbReference type="InterPro" id="IPR039426">
    <property type="entry name" value="TonB-dep_rcpt-like"/>
</dbReference>
<protein>
    <submittedName>
        <fullName evidence="13">TonB-dependent receptor</fullName>
    </submittedName>
</protein>
<evidence type="ECO:0000259" key="11">
    <source>
        <dbReference type="Pfam" id="PF00593"/>
    </source>
</evidence>
<evidence type="ECO:0000256" key="10">
    <source>
        <dbReference type="SAM" id="SignalP"/>
    </source>
</evidence>
<comment type="caution">
    <text evidence="13">The sequence shown here is derived from an EMBL/GenBank/DDBJ whole genome shotgun (WGS) entry which is preliminary data.</text>
</comment>
<feature type="signal peptide" evidence="10">
    <location>
        <begin position="1"/>
        <end position="35"/>
    </location>
</feature>
<evidence type="ECO:0000256" key="1">
    <source>
        <dbReference type="ARBA" id="ARBA00004571"/>
    </source>
</evidence>
<comment type="subcellular location">
    <subcellularLocation>
        <location evidence="1 8">Cell outer membrane</location>
        <topology evidence="1 8">Multi-pass membrane protein</topology>
    </subcellularLocation>
</comment>
<dbReference type="InterPro" id="IPR012910">
    <property type="entry name" value="Plug_dom"/>
</dbReference>
<feature type="domain" description="TonB-dependent receptor-like beta-barrel" evidence="11">
    <location>
        <begin position="397"/>
        <end position="968"/>
    </location>
</feature>
<name>A0AAP3JVH9_PHOVU</name>
<dbReference type="InterPro" id="IPR023997">
    <property type="entry name" value="TonB-dep_OMP_SusC/RagA_CS"/>
</dbReference>
<dbReference type="SUPFAM" id="SSF49464">
    <property type="entry name" value="Carboxypeptidase regulatory domain-like"/>
    <property type="match status" value="1"/>
</dbReference>
<keyword evidence="13" id="KW-0675">Receptor</keyword>
<gene>
    <name evidence="13" type="ORF">PL594_00980</name>
</gene>
<evidence type="ECO:0000256" key="8">
    <source>
        <dbReference type="PROSITE-ProRule" id="PRU01360"/>
    </source>
</evidence>
<dbReference type="GO" id="GO:0009279">
    <property type="term" value="C:cell outer membrane"/>
    <property type="evidence" value="ECO:0007669"/>
    <property type="project" value="UniProtKB-SubCell"/>
</dbReference>
<keyword evidence="5 9" id="KW-0798">TonB box</keyword>
<dbReference type="InterPro" id="IPR036942">
    <property type="entry name" value="Beta-barrel_TonB_sf"/>
</dbReference>